<dbReference type="Proteomes" id="UP001144978">
    <property type="component" value="Unassembled WGS sequence"/>
</dbReference>
<gene>
    <name evidence="1" type="ORF">NUW54_g5822</name>
</gene>
<organism evidence="1 2">
    <name type="scientific">Trametes sanguinea</name>
    <dbReference type="NCBI Taxonomy" id="158606"/>
    <lineage>
        <taxon>Eukaryota</taxon>
        <taxon>Fungi</taxon>
        <taxon>Dikarya</taxon>
        <taxon>Basidiomycota</taxon>
        <taxon>Agaricomycotina</taxon>
        <taxon>Agaricomycetes</taxon>
        <taxon>Polyporales</taxon>
        <taxon>Polyporaceae</taxon>
        <taxon>Trametes</taxon>
    </lineage>
</organism>
<keyword evidence="2" id="KW-1185">Reference proteome</keyword>
<reference evidence="1" key="1">
    <citation type="submission" date="2022-08" db="EMBL/GenBank/DDBJ databases">
        <title>Genome Sequence of Pycnoporus sanguineus.</title>
        <authorList>
            <person name="Buettner E."/>
        </authorList>
    </citation>
    <scope>NUCLEOTIDE SEQUENCE</scope>
    <source>
        <strain evidence="1">CG-C14</strain>
    </source>
</reference>
<evidence type="ECO:0000313" key="1">
    <source>
        <dbReference type="EMBL" id="KAJ3002486.1"/>
    </source>
</evidence>
<name>A0ACC1PW37_9APHY</name>
<proteinExistence type="predicted"/>
<dbReference type="EMBL" id="JANSHE010001482">
    <property type="protein sequence ID" value="KAJ3002486.1"/>
    <property type="molecule type" value="Genomic_DNA"/>
</dbReference>
<accession>A0ACC1PW37</accession>
<comment type="caution">
    <text evidence="1">The sequence shown here is derived from an EMBL/GenBank/DDBJ whole genome shotgun (WGS) entry which is preliminary data.</text>
</comment>
<evidence type="ECO:0000313" key="2">
    <source>
        <dbReference type="Proteomes" id="UP001144978"/>
    </source>
</evidence>
<protein>
    <submittedName>
        <fullName evidence="1">Uncharacterized protein</fullName>
    </submittedName>
</protein>
<sequence length="72" mass="7925">MHSIALPGQRDVLDARLRPPTSRTILAGLCSSKSDISTNPTVAPRHSTTRKSHTRSLDEQPQRPPVPACTRR</sequence>